<reference evidence="3 4" key="1">
    <citation type="submission" date="2019-01" db="EMBL/GenBank/DDBJ databases">
        <authorList>
            <person name="Ramaprasad A."/>
        </authorList>
    </citation>
    <scope>NUCLEOTIDE SEQUENCE [LARGE SCALE GENOMIC DNA]</scope>
</reference>
<dbReference type="Proteomes" id="UP000290582">
    <property type="component" value="Chromosome PVVCY_09"/>
</dbReference>
<dbReference type="RefSeq" id="XP_037490480.1">
    <property type="nucleotide sequence ID" value="XM_037634380.1"/>
</dbReference>
<feature type="compositionally biased region" description="Low complexity" evidence="1">
    <location>
        <begin position="45"/>
        <end position="55"/>
    </location>
</feature>
<dbReference type="VEuPathDB" id="PlasmoDB:PVVCY_0904640"/>
<accession>A0A449BTC8</accession>
<evidence type="ECO:0000256" key="1">
    <source>
        <dbReference type="SAM" id="MobiDB-lite"/>
    </source>
</evidence>
<keyword evidence="2" id="KW-1133">Transmembrane helix</keyword>
<sequence length="110" mass="12402">MPSLTQDPSQNTVQNGEPNLLQNHNTNIGTKISQVLTNSNTEPLNTGNGSTNPGSGIKMKEEISICCIITNKKWDIMSIGTITVSIFLMLLIMYKYLLYRWKNELKRKKT</sequence>
<dbReference type="KEGG" id="pvv:PVVCY_0904640"/>
<protein>
    <submittedName>
        <fullName evidence="3">PIR protein CIR protein</fullName>
    </submittedName>
</protein>
<keyword evidence="2" id="KW-0472">Membrane</keyword>
<evidence type="ECO:0000313" key="4">
    <source>
        <dbReference type="Proteomes" id="UP000290582"/>
    </source>
</evidence>
<evidence type="ECO:0000256" key="2">
    <source>
        <dbReference type="SAM" id="Phobius"/>
    </source>
</evidence>
<dbReference type="EMBL" id="LR215065">
    <property type="protein sequence ID" value="VEV56653.1"/>
    <property type="molecule type" value="Genomic_DNA"/>
</dbReference>
<dbReference type="AlphaFoldDB" id="A0A449BTC8"/>
<feature type="transmembrane region" description="Helical" evidence="2">
    <location>
        <begin position="79"/>
        <end position="99"/>
    </location>
</feature>
<feature type="compositionally biased region" description="Polar residues" evidence="1">
    <location>
        <begin position="1"/>
        <end position="44"/>
    </location>
</feature>
<keyword evidence="2" id="KW-0812">Transmembrane</keyword>
<evidence type="ECO:0000313" key="3">
    <source>
        <dbReference type="EMBL" id="VEV56653.1"/>
    </source>
</evidence>
<dbReference type="GeneID" id="59893050"/>
<organism evidence="3 4">
    <name type="scientific">Plasmodium vinckei vinckei</name>
    <dbReference type="NCBI Taxonomy" id="54757"/>
    <lineage>
        <taxon>Eukaryota</taxon>
        <taxon>Sar</taxon>
        <taxon>Alveolata</taxon>
        <taxon>Apicomplexa</taxon>
        <taxon>Aconoidasida</taxon>
        <taxon>Haemosporida</taxon>
        <taxon>Plasmodiidae</taxon>
        <taxon>Plasmodium</taxon>
        <taxon>Plasmodium (Vinckeia)</taxon>
    </lineage>
</organism>
<name>A0A449BTC8_PLAVN</name>
<gene>
    <name evidence="3" type="ORF">PVVCY_0904640</name>
</gene>
<proteinExistence type="predicted"/>
<feature type="region of interest" description="Disordered" evidence="1">
    <location>
        <begin position="1"/>
        <end position="55"/>
    </location>
</feature>